<evidence type="ECO:0000256" key="2">
    <source>
        <dbReference type="SAM" id="Phobius"/>
    </source>
</evidence>
<feature type="transmembrane region" description="Helical" evidence="2">
    <location>
        <begin position="35"/>
        <end position="52"/>
    </location>
</feature>
<feature type="compositionally biased region" description="Basic and acidic residues" evidence="1">
    <location>
        <begin position="61"/>
        <end position="147"/>
    </location>
</feature>
<keyword evidence="4" id="KW-1185">Reference proteome</keyword>
<organism evidence="3 4">
    <name type="scientific">Blastococcus carthaginiensis</name>
    <dbReference type="NCBI Taxonomy" id="3050034"/>
    <lineage>
        <taxon>Bacteria</taxon>
        <taxon>Bacillati</taxon>
        <taxon>Actinomycetota</taxon>
        <taxon>Actinomycetes</taxon>
        <taxon>Geodermatophilales</taxon>
        <taxon>Geodermatophilaceae</taxon>
        <taxon>Blastococcus</taxon>
    </lineage>
</organism>
<keyword evidence="2" id="KW-1133">Transmembrane helix</keyword>
<feature type="transmembrane region" description="Helical" evidence="2">
    <location>
        <begin position="12"/>
        <end position="29"/>
    </location>
</feature>
<proteinExistence type="predicted"/>
<comment type="caution">
    <text evidence="3">The sequence shown here is derived from an EMBL/GenBank/DDBJ whole genome shotgun (WGS) entry which is preliminary data.</text>
</comment>
<feature type="region of interest" description="Disordered" evidence="1">
    <location>
        <begin position="56"/>
        <end position="147"/>
    </location>
</feature>
<accession>A0ABT9IFJ0</accession>
<protein>
    <submittedName>
        <fullName evidence="3">Uncharacterized protein</fullName>
    </submittedName>
</protein>
<evidence type="ECO:0000313" key="3">
    <source>
        <dbReference type="EMBL" id="MDP5184342.1"/>
    </source>
</evidence>
<dbReference type="RefSeq" id="WP_306000915.1">
    <property type="nucleotide sequence ID" value="NZ_JASNFN010000023.1"/>
</dbReference>
<evidence type="ECO:0000313" key="4">
    <source>
        <dbReference type="Proteomes" id="UP001233673"/>
    </source>
</evidence>
<gene>
    <name evidence="3" type="ORF">QOZ88_17035</name>
</gene>
<sequence>MAARSPARARFLGLWTAGWLALLLGLAVVRFGDPAVQWPVLLVPVLWALVALRPRRAARAGRVERRRVADDAWPDEERADHGWAEDPWADDRWGDDRWGDDRWDDGWSADDGRSEEEPHRWPPPGERTDTVERPAVRRRSDGSDGRW</sequence>
<reference evidence="4" key="1">
    <citation type="submission" date="2023-05" db="EMBL/GenBank/DDBJ databases">
        <title>Draft genome of Pseudofrankia sp. BMG5.37.</title>
        <authorList>
            <person name="Gtari M."/>
            <person name="Ghodhbane F."/>
            <person name="Sbissi I."/>
        </authorList>
    </citation>
    <scope>NUCLEOTIDE SEQUENCE [LARGE SCALE GENOMIC DNA]</scope>
    <source>
        <strain evidence="4">BMG 814</strain>
    </source>
</reference>
<keyword evidence="2" id="KW-0812">Transmembrane</keyword>
<evidence type="ECO:0000256" key="1">
    <source>
        <dbReference type="SAM" id="MobiDB-lite"/>
    </source>
</evidence>
<keyword evidence="2" id="KW-0472">Membrane</keyword>
<name>A0ABT9IFJ0_9ACTN</name>
<dbReference type="Proteomes" id="UP001233673">
    <property type="component" value="Unassembled WGS sequence"/>
</dbReference>
<dbReference type="EMBL" id="JASNFN010000023">
    <property type="protein sequence ID" value="MDP5184342.1"/>
    <property type="molecule type" value="Genomic_DNA"/>
</dbReference>